<feature type="signal peptide" evidence="4">
    <location>
        <begin position="1"/>
        <end position="19"/>
    </location>
</feature>
<evidence type="ECO:0000313" key="6">
    <source>
        <dbReference type="Proteomes" id="UP000069940"/>
    </source>
</evidence>
<dbReference type="SMART" id="SM00369">
    <property type="entry name" value="LRR_TYP"/>
    <property type="match status" value="4"/>
</dbReference>
<dbReference type="Gene3D" id="3.80.10.10">
    <property type="entry name" value="Ribonuclease Inhibitor"/>
    <property type="match status" value="1"/>
</dbReference>
<dbReference type="SUPFAM" id="SSF52058">
    <property type="entry name" value="L domain-like"/>
    <property type="match status" value="1"/>
</dbReference>
<evidence type="ECO:0000256" key="2">
    <source>
        <dbReference type="ARBA" id="ARBA00022737"/>
    </source>
</evidence>
<reference evidence="6" key="1">
    <citation type="journal article" date="2015" name="Proc. Natl. Acad. Sci. U.S.A.">
        <title>Genome sequence of the Asian Tiger mosquito, Aedes albopictus, reveals insights into its biology, genetics, and evolution.</title>
        <authorList>
            <person name="Chen X.G."/>
            <person name="Jiang X."/>
            <person name="Gu J."/>
            <person name="Xu M."/>
            <person name="Wu Y."/>
            <person name="Deng Y."/>
            <person name="Zhang C."/>
            <person name="Bonizzoni M."/>
            <person name="Dermauw W."/>
            <person name="Vontas J."/>
            <person name="Armbruster P."/>
            <person name="Huang X."/>
            <person name="Yang Y."/>
            <person name="Zhang H."/>
            <person name="He W."/>
            <person name="Peng H."/>
            <person name="Liu Y."/>
            <person name="Wu K."/>
            <person name="Chen J."/>
            <person name="Lirakis M."/>
            <person name="Topalis P."/>
            <person name="Van Leeuwen T."/>
            <person name="Hall A.B."/>
            <person name="Jiang X."/>
            <person name="Thorpe C."/>
            <person name="Mueller R.L."/>
            <person name="Sun C."/>
            <person name="Waterhouse R.M."/>
            <person name="Yan G."/>
            <person name="Tu Z.J."/>
            <person name="Fang X."/>
            <person name="James A.A."/>
        </authorList>
    </citation>
    <scope>NUCLEOTIDE SEQUENCE [LARGE SCALE GENOMIC DNA]</scope>
    <source>
        <strain evidence="6">Foshan</strain>
    </source>
</reference>
<keyword evidence="1" id="KW-0433">Leucine-rich repeat</keyword>
<dbReference type="InterPro" id="IPR003591">
    <property type="entry name" value="Leu-rich_rpt_typical-subtyp"/>
</dbReference>
<name>A0ABM1Y3K4_AEDAL</name>
<feature type="chain" id="PRO_5046332629" description="Leucine-rich repeat protein" evidence="4">
    <location>
        <begin position="20"/>
        <end position="398"/>
    </location>
</feature>
<dbReference type="Proteomes" id="UP000069940">
    <property type="component" value="Unassembled WGS sequence"/>
</dbReference>
<keyword evidence="6" id="KW-1185">Reference proteome</keyword>
<keyword evidence="4" id="KW-0732">Signal</keyword>
<evidence type="ECO:0000256" key="3">
    <source>
        <dbReference type="SAM" id="Coils"/>
    </source>
</evidence>
<accession>A0ABM1Y3K4</accession>
<sequence>MKEIVVLLLIIAILGGIKSFSVETNEYHQNEAVIRDFHWPADAASVGNIPDMESLYFINMKVDILTQNFTDQFQKCITTKFDGGEIKTIHISTKLTHIELYSTYTENVIIKPRKYYQLEYFQCRGLSLTRIPENMSQLKKMKYLDLSFNLIQTVQLDQLNGLDDLFEIDLSYNKINHINNHGSVSFPSLTYLHLGGNQLKHIDVCSWNVPKLSYLNIVNNRLTLFAINSLRGLKQVNLARNPLNCVWKNSLLGDRTDIKIQEELTCDTNTKAAFGLDCPSTIDQLRFQNSTLIEDSSQTADQLKQQNSNFDSRLAQIEETVTNNSQQIADINNKIQKMAAQLKNLAKKSKINERFQKIETLLENLGSKIVEQQNVSNDIIEAIYRAEMERTYNTNKST</sequence>
<organism evidence="5 6">
    <name type="scientific">Aedes albopictus</name>
    <name type="common">Asian tiger mosquito</name>
    <name type="synonym">Stegomyia albopicta</name>
    <dbReference type="NCBI Taxonomy" id="7160"/>
    <lineage>
        <taxon>Eukaryota</taxon>
        <taxon>Metazoa</taxon>
        <taxon>Ecdysozoa</taxon>
        <taxon>Arthropoda</taxon>
        <taxon>Hexapoda</taxon>
        <taxon>Insecta</taxon>
        <taxon>Pterygota</taxon>
        <taxon>Neoptera</taxon>
        <taxon>Endopterygota</taxon>
        <taxon>Diptera</taxon>
        <taxon>Nematocera</taxon>
        <taxon>Culicoidea</taxon>
        <taxon>Culicidae</taxon>
        <taxon>Culicinae</taxon>
        <taxon>Aedini</taxon>
        <taxon>Aedes</taxon>
        <taxon>Stegomyia</taxon>
    </lineage>
</organism>
<dbReference type="PANTHER" id="PTHR24366:SF170">
    <property type="entry name" value="RE50361P"/>
    <property type="match status" value="1"/>
</dbReference>
<keyword evidence="3" id="KW-0175">Coiled coil</keyword>
<evidence type="ECO:0000256" key="1">
    <source>
        <dbReference type="ARBA" id="ARBA00022614"/>
    </source>
</evidence>
<feature type="coiled-coil region" evidence="3">
    <location>
        <begin position="300"/>
        <end position="348"/>
    </location>
</feature>
<reference evidence="5" key="2">
    <citation type="submission" date="2025-05" db="UniProtKB">
        <authorList>
            <consortium name="EnsemblMetazoa"/>
        </authorList>
    </citation>
    <scope>IDENTIFICATION</scope>
    <source>
        <strain evidence="5">Foshan</strain>
    </source>
</reference>
<protein>
    <recommendedName>
        <fullName evidence="7">Leucine-rich repeat protein</fullName>
    </recommendedName>
</protein>
<dbReference type="InterPro" id="IPR032675">
    <property type="entry name" value="LRR_dom_sf"/>
</dbReference>
<evidence type="ECO:0008006" key="7">
    <source>
        <dbReference type="Google" id="ProtNLM"/>
    </source>
</evidence>
<dbReference type="RefSeq" id="XP_062704950.1">
    <property type="nucleotide sequence ID" value="XM_062848966.1"/>
</dbReference>
<evidence type="ECO:0000256" key="4">
    <source>
        <dbReference type="SAM" id="SignalP"/>
    </source>
</evidence>
<evidence type="ECO:0000313" key="5">
    <source>
        <dbReference type="EnsemblMetazoa" id="AALFPA23_005359.P6831"/>
    </source>
</evidence>
<dbReference type="PANTHER" id="PTHR24366">
    <property type="entry name" value="IG(IMMUNOGLOBULIN) AND LRR(LEUCINE RICH REPEAT) DOMAINS"/>
    <property type="match status" value="1"/>
</dbReference>
<proteinExistence type="predicted"/>
<dbReference type="EnsemblMetazoa" id="AALFPA23_005359.R6831">
    <property type="protein sequence ID" value="AALFPA23_005359.P6831"/>
    <property type="gene ID" value="AALFPA23_005359"/>
</dbReference>
<dbReference type="Pfam" id="PF13855">
    <property type="entry name" value="LRR_8"/>
    <property type="match status" value="1"/>
</dbReference>
<keyword evidence="2" id="KW-0677">Repeat</keyword>
<dbReference type="GeneID" id="134287320"/>
<dbReference type="InterPro" id="IPR001611">
    <property type="entry name" value="Leu-rich_rpt"/>
</dbReference>